<protein>
    <submittedName>
        <fullName evidence="2">Uncharacterized protein</fullName>
    </submittedName>
</protein>
<dbReference type="Proteomes" id="UP000014064">
    <property type="component" value="Unassembled WGS sequence"/>
</dbReference>
<sequence>MRSSEEREQQQQQQQQQPHTTPTTTPISATKKKDRKPIINWLSCKTDARRQGTGGRCKICKEMFIEVKRVF</sequence>
<keyword evidence="3" id="KW-1185">Reference proteome</keyword>
<dbReference type="KEGG" id="wic:J056_004457"/>
<reference evidence="3" key="1">
    <citation type="journal article" date="2013" name="BMC Genomics">
        <title>Genome and transcriptome sequencing of the halophilic fungus Wallemia ichthyophaga: haloadaptations present and absent.</title>
        <authorList>
            <person name="Zajc J."/>
            <person name="Liu Y."/>
            <person name="Dai W."/>
            <person name="Yang Z."/>
            <person name="Hu J."/>
            <person name="Gostincar C."/>
            <person name="Gunde-Cimerman N."/>
        </authorList>
    </citation>
    <scope>NUCLEOTIDE SEQUENCE [LARGE SCALE GENOMIC DNA]</scope>
    <source>
        <strain evidence="3">EXF-994 / CBS 113033</strain>
    </source>
</reference>
<dbReference type="AlphaFoldDB" id="R9AM13"/>
<dbReference type="HOGENOM" id="CLU_2741987_0_0_1"/>
<proteinExistence type="predicted"/>
<evidence type="ECO:0000313" key="3">
    <source>
        <dbReference type="Proteomes" id="UP000014064"/>
    </source>
</evidence>
<evidence type="ECO:0000256" key="1">
    <source>
        <dbReference type="SAM" id="MobiDB-lite"/>
    </source>
</evidence>
<gene>
    <name evidence="2" type="ORF">J056_004457</name>
</gene>
<dbReference type="GeneID" id="20377409"/>
<feature type="compositionally biased region" description="Low complexity" evidence="1">
    <location>
        <begin position="10"/>
        <end position="26"/>
    </location>
</feature>
<dbReference type="EMBL" id="KE007231">
    <property type="protein sequence ID" value="EOR01136.1"/>
    <property type="molecule type" value="Genomic_DNA"/>
</dbReference>
<name>R9AM13_WALI9</name>
<evidence type="ECO:0000313" key="2">
    <source>
        <dbReference type="EMBL" id="EOR01136.1"/>
    </source>
</evidence>
<feature type="region of interest" description="Disordered" evidence="1">
    <location>
        <begin position="1"/>
        <end position="36"/>
    </location>
</feature>
<dbReference type="RefSeq" id="XP_009267927.1">
    <property type="nucleotide sequence ID" value="XM_009269652.1"/>
</dbReference>
<organism evidence="2 3">
    <name type="scientific">Wallemia ichthyophaga (strain EXF-994 / CBS 113033)</name>
    <dbReference type="NCBI Taxonomy" id="1299270"/>
    <lineage>
        <taxon>Eukaryota</taxon>
        <taxon>Fungi</taxon>
        <taxon>Dikarya</taxon>
        <taxon>Basidiomycota</taxon>
        <taxon>Wallemiomycotina</taxon>
        <taxon>Wallemiomycetes</taxon>
        <taxon>Wallemiales</taxon>
        <taxon>Wallemiaceae</taxon>
        <taxon>Wallemia</taxon>
    </lineage>
</organism>
<accession>R9AM13</accession>